<sequence length="225" mass="24910">MKQINVVMSGFAPYEGIDINPCLEVLRALERDGIDALSEHDESFADVQVQIHTVMLPVSFAKAWPMLLETIDRTHPDIVIATGLKRAARGMQLERCATNLMDAAKPDADNRRPRRMPIDPQGPAAYWTRLPLRSILKAFAGHGIAATLSSDAGTYVCNSLFYNLLNWAVTRDHVIGGFLNFPTVNEQPHPQHGLPLAQQIAAARDVVHETVRYYLQPSSGEMLLG</sequence>
<dbReference type="EC" id="3.4.19.3" evidence="6"/>
<dbReference type="PRINTS" id="PR00706">
    <property type="entry name" value="PYROGLUPTASE"/>
</dbReference>
<dbReference type="EMBL" id="JABAGJ010000004">
    <property type="protein sequence ID" value="NMF02333.1"/>
    <property type="molecule type" value="Genomic_DNA"/>
</dbReference>
<evidence type="ECO:0000256" key="3">
    <source>
        <dbReference type="ARBA" id="ARBA00022670"/>
    </source>
</evidence>
<comment type="caution">
    <text evidence="7">The sequence shown here is derived from an EMBL/GenBank/DDBJ whole genome shotgun (WGS) entry which is preliminary data.</text>
</comment>
<dbReference type="PIRSF" id="PIRSF015592">
    <property type="entry name" value="Prld-crbxl_pptds"/>
    <property type="match status" value="1"/>
</dbReference>
<gene>
    <name evidence="7" type="ORF">BBOU_1569</name>
    <name evidence="8" type="ORF">HF843_03935</name>
</gene>
<accession>A0A086ZIX7</accession>
<dbReference type="InterPro" id="IPR016125">
    <property type="entry name" value="Peptidase_C15-like"/>
</dbReference>
<reference evidence="7 9" key="1">
    <citation type="submission" date="2014-03" db="EMBL/GenBank/DDBJ databases">
        <title>Genomics of Bifidobacteria.</title>
        <authorList>
            <person name="Ventura M."/>
            <person name="Milani C."/>
            <person name="Lugli G.A."/>
        </authorList>
    </citation>
    <scope>NUCLEOTIDE SEQUENCE [LARGE SCALE GENOMIC DNA]</scope>
    <source>
        <strain evidence="7 9">LMG 10736</strain>
    </source>
</reference>
<dbReference type="Proteomes" id="UP000029093">
    <property type="component" value="Unassembled WGS sequence"/>
</dbReference>
<reference evidence="8 10" key="2">
    <citation type="submission" date="2020-04" db="EMBL/GenBank/DDBJ databases">
        <authorList>
            <person name="Hitch T.C.A."/>
            <person name="Wylensek D."/>
            <person name="Clavel T."/>
        </authorList>
    </citation>
    <scope>NUCLEOTIDE SEQUENCE [LARGE SCALE GENOMIC DNA]</scope>
    <source>
        <strain evidence="8 10">WCA-130-P53-4B</strain>
    </source>
</reference>
<dbReference type="Gene3D" id="3.40.630.20">
    <property type="entry name" value="Peptidase C15, pyroglutamyl peptidase I-like"/>
    <property type="match status" value="1"/>
</dbReference>
<feature type="active site" evidence="6">
    <location>
        <position position="157"/>
    </location>
</feature>
<name>A0A086ZIX7_9BIFI</name>
<evidence type="ECO:0000256" key="6">
    <source>
        <dbReference type="PROSITE-ProRule" id="PRU10077"/>
    </source>
</evidence>
<dbReference type="PROSITE" id="PS01334">
    <property type="entry name" value="PYRASE_CYS"/>
    <property type="match status" value="1"/>
</dbReference>
<dbReference type="AlphaFoldDB" id="A0A086ZIX7"/>
<keyword evidence="5" id="KW-0788">Thiol protease</keyword>
<dbReference type="RefSeq" id="WP_026502445.1">
    <property type="nucleotide sequence ID" value="NZ_JABAGJ010000004.1"/>
</dbReference>
<evidence type="ECO:0000313" key="9">
    <source>
        <dbReference type="Proteomes" id="UP000029093"/>
    </source>
</evidence>
<dbReference type="GeneID" id="303204671"/>
<protein>
    <recommendedName>
        <fullName evidence="6">Pyroglutamyl-peptidase I</fullName>
        <ecNumber evidence="6">3.4.19.3</ecNumber>
    </recommendedName>
</protein>
<evidence type="ECO:0000313" key="7">
    <source>
        <dbReference type="EMBL" id="KFI46477.1"/>
    </source>
</evidence>
<dbReference type="InterPro" id="IPR036440">
    <property type="entry name" value="Peptidase_C15-like_sf"/>
</dbReference>
<dbReference type="SUPFAM" id="SSF53182">
    <property type="entry name" value="Pyrrolidone carboxyl peptidase (pyroglutamate aminopeptidase)"/>
    <property type="match status" value="1"/>
</dbReference>
<dbReference type="Pfam" id="PF01470">
    <property type="entry name" value="Peptidase_C15"/>
    <property type="match status" value="1"/>
</dbReference>
<evidence type="ECO:0000313" key="8">
    <source>
        <dbReference type="EMBL" id="NMF02333.1"/>
    </source>
</evidence>
<evidence type="ECO:0000256" key="5">
    <source>
        <dbReference type="ARBA" id="ARBA00022807"/>
    </source>
</evidence>
<organism evidence="7 9">
    <name type="scientific">Bifidobacterium boum</name>
    <dbReference type="NCBI Taxonomy" id="78343"/>
    <lineage>
        <taxon>Bacteria</taxon>
        <taxon>Bacillati</taxon>
        <taxon>Actinomycetota</taxon>
        <taxon>Actinomycetes</taxon>
        <taxon>Bifidobacteriales</taxon>
        <taxon>Bifidobacteriaceae</taxon>
        <taxon>Bifidobacterium</taxon>
    </lineage>
</organism>
<dbReference type="GO" id="GO:0006508">
    <property type="term" value="P:proteolysis"/>
    <property type="evidence" value="ECO:0007669"/>
    <property type="project" value="UniProtKB-KW"/>
</dbReference>
<evidence type="ECO:0000256" key="1">
    <source>
        <dbReference type="ARBA" id="ARBA00006641"/>
    </source>
</evidence>
<dbReference type="CDD" id="cd00501">
    <property type="entry name" value="Peptidase_C15"/>
    <property type="match status" value="1"/>
</dbReference>
<dbReference type="InterPro" id="IPR033694">
    <property type="entry name" value="PGPEP1_Cys_AS"/>
</dbReference>
<dbReference type="Proteomes" id="UP000583419">
    <property type="component" value="Unassembled WGS sequence"/>
</dbReference>
<proteinExistence type="inferred from homology"/>
<keyword evidence="3" id="KW-0645">Protease</keyword>
<dbReference type="GO" id="GO:0005829">
    <property type="term" value="C:cytosol"/>
    <property type="evidence" value="ECO:0007669"/>
    <property type="project" value="InterPro"/>
</dbReference>
<dbReference type="PANTHER" id="PTHR23402:SF1">
    <property type="entry name" value="PYROGLUTAMYL-PEPTIDASE I"/>
    <property type="match status" value="1"/>
</dbReference>
<evidence type="ECO:0000313" key="10">
    <source>
        <dbReference type="Proteomes" id="UP000583419"/>
    </source>
</evidence>
<dbReference type="OrthoDB" id="9779738at2"/>
<evidence type="ECO:0000256" key="2">
    <source>
        <dbReference type="ARBA" id="ARBA00022490"/>
    </source>
</evidence>
<comment type="catalytic activity">
    <reaction evidence="6">
        <text>Release of an N-terminal pyroglutamyl group from a polypeptide, the second amino acid generally not being Pro.</text>
        <dbReference type="EC" id="3.4.19.3"/>
    </reaction>
</comment>
<keyword evidence="2" id="KW-0963">Cytoplasm</keyword>
<dbReference type="GO" id="GO:0016920">
    <property type="term" value="F:pyroglutamyl-peptidase activity"/>
    <property type="evidence" value="ECO:0007669"/>
    <property type="project" value="UniProtKB-EC"/>
</dbReference>
<dbReference type="InterPro" id="IPR000816">
    <property type="entry name" value="Peptidase_C15"/>
</dbReference>
<dbReference type="EMBL" id="JGYQ01000016">
    <property type="protein sequence ID" value="KFI46477.1"/>
    <property type="molecule type" value="Genomic_DNA"/>
</dbReference>
<evidence type="ECO:0000256" key="4">
    <source>
        <dbReference type="ARBA" id="ARBA00022801"/>
    </source>
</evidence>
<keyword evidence="4 7" id="KW-0378">Hydrolase</keyword>
<dbReference type="PANTHER" id="PTHR23402">
    <property type="entry name" value="PROTEASE FAMILY C15 PYROGLUTAMYL-PEPTIDASE I-RELATED"/>
    <property type="match status" value="1"/>
</dbReference>
<comment type="similarity">
    <text evidence="1">Belongs to the peptidase C15 family.</text>
</comment>
<keyword evidence="9" id="KW-1185">Reference proteome</keyword>